<dbReference type="SUPFAM" id="SSF161098">
    <property type="entry name" value="MetI-like"/>
    <property type="match status" value="2"/>
</dbReference>
<evidence type="ECO:0000256" key="1">
    <source>
        <dbReference type="ARBA" id="ARBA00004429"/>
    </source>
</evidence>
<keyword evidence="6" id="KW-0029">Amino-acid transport</keyword>
<dbReference type="InterPro" id="IPR043429">
    <property type="entry name" value="ArtM/GltK/GlnP/TcyL/YhdX-like"/>
</dbReference>
<evidence type="ECO:0000256" key="9">
    <source>
        <dbReference type="RuleBase" id="RU363032"/>
    </source>
</evidence>
<sequence>MTGLVDRASGLTGSSVPLWKNRTARALFYQALVAGLLLLLTAFFVHNTGVNLAKRGIASGFGFLHGIAGFDISFKLVSYSLTSTYARALLIGLLNTLLVSALGVILSTILGFIVGVARLSNNWLIAKLAAVYVDVIRNIPLLAQLIFWYFGVLSTLPGVRQSIDIFSLFYLNQRGLYSPVPELQPGFGIIPVALLVGMLGAVLVSAWARRRQMLTGQPFHSFWAGLGLIIGLPLVVGLLFGFRMVWSFPELAGFNFKGGFQIAPEFIALLVGLSIHTSAFIAENVRSGVQAVSLGQTEAGLALGLKRGIVTRKIVLPQALRVIVPPLTSQYLNLTKNSSLAVFIGFPEVVAVFAGTTLNQTGQAVECIALTMAIYLVISLIISAFMNWYNRHIALVER</sequence>
<feature type="transmembrane region" description="Helical" evidence="9">
    <location>
        <begin position="89"/>
        <end position="117"/>
    </location>
</feature>
<name>A0A5J6ML68_9PROT</name>
<feature type="transmembrane region" description="Helical" evidence="9">
    <location>
        <begin position="220"/>
        <end position="242"/>
    </location>
</feature>
<evidence type="ECO:0000259" key="10">
    <source>
        <dbReference type="PROSITE" id="PS50928"/>
    </source>
</evidence>
<proteinExistence type="inferred from homology"/>
<reference evidence="11 12" key="1">
    <citation type="submission" date="2019-08" db="EMBL/GenBank/DDBJ databases">
        <title>Hyperibacter terrae gen. nov., sp. nov. and Hyperibacter viscosus sp. nov., two new members in the family Rhodospirillaceae isolated from the rhizosphere of Hypericum perforatum.</title>
        <authorList>
            <person name="Noviana Z."/>
        </authorList>
    </citation>
    <scope>NUCLEOTIDE SEQUENCE [LARGE SCALE GENOMIC DNA]</scope>
    <source>
        <strain evidence="11 12">R5913</strain>
    </source>
</reference>
<evidence type="ECO:0000313" key="12">
    <source>
        <dbReference type="Proteomes" id="UP000326202"/>
    </source>
</evidence>
<gene>
    <name evidence="11" type="ORF">FRZ44_23260</name>
</gene>
<protein>
    <submittedName>
        <fullName evidence="11">Amino acid ABC transporter permease</fullName>
    </submittedName>
</protein>
<evidence type="ECO:0000256" key="4">
    <source>
        <dbReference type="ARBA" id="ARBA00022475"/>
    </source>
</evidence>
<evidence type="ECO:0000256" key="5">
    <source>
        <dbReference type="ARBA" id="ARBA00022692"/>
    </source>
</evidence>
<feature type="domain" description="ABC transmembrane type-1" evidence="10">
    <location>
        <begin position="93"/>
        <end position="386"/>
    </location>
</feature>
<dbReference type="Proteomes" id="UP000326202">
    <property type="component" value="Chromosome"/>
</dbReference>
<dbReference type="OrthoDB" id="9808531at2"/>
<dbReference type="GO" id="GO:0043190">
    <property type="term" value="C:ATP-binding cassette (ABC) transporter complex"/>
    <property type="evidence" value="ECO:0007669"/>
    <property type="project" value="InterPro"/>
</dbReference>
<accession>A0A5J6ML68</accession>
<dbReference type="Gene3D" id="1.10.3720.10">
    <property type="entry name" value="MetI-like"/>
    <property type="match status" value="2"/>
</dbReference>
<feature type="transmembrane region" description="Helical" evidence="9">
    <location>
        <begin position="129"/>
        <end position="150"/>
    </location>
</feature>
<dbReference type="NCBIfam" id="TIGR01726">
    <property type="entry name" value="HEQRo_perm_3TM"/>
    <property type="match status" value="1"/>
</dbReference>
<comment type="subcellular location">
    <subcellularLocation>
        <location evidence="1">Cell inner membrane</location>
        <topology evidence="1">Multi-pass membrane protein</topology>
    </subcellularLocation>
    <subcellularLocation>
        <location evidence="9">Cell membrane</location>
        <topology evidence="9">Multi-pass membrane protein</topology>
    </subcellularLocation>
</comment>
<feature type="transmembrane region" description="Helical" evidence="9">
    <location>
        <begin position="27"/>
        <end position="45"/>
    </location>
</feature>
<keyword evidence="12" id="KW-1185">Reference proteome</keyword>
<dbReference type="PANTHER" id="PTHR30614:SF37">
    <property type="entry name" value="AMINO-ACID ABC TRANSPORTER PERMEASE PROTEIN YHDX-RELATED"/>
    <property type="match status" value="1"/>
</dbReference>
<dbReference type="InterPro" id="IPR035906">
    <property type="entry name" value="MetI-like_sf"/>
</dbReference>
<dbReference type="PROSITE" id="PS50928">
    <property type="entry name" value="ABC_TM1"/>
    <property type="match status" value="1"/>
</dbReference>
<dbReference type="AlphaFoldDB" id="A0A5J6ML68"/>
<keyword evidence="3 9" id="KW-0813">Transport</keyword>
<feature type="transmembrane region" description="Helical" evidence="9">
    <location>
        <begin position="186"/>
        <end position="208"/>
    </location>
</feature>
<evidence type="ECO:0000313" key="11">
    <source>
        <dbReference type="EMBL" id="QEX17030.1"/>
    </source>
</evidence>
<keyword evidence="8 9" id="KW-0472">Membrane</keyword>
<dbReference type="InterPro" id="IPR000515">
    <property type="entry name" value="MetI-like"/>
</dbReference>
<comment type="similarity">
    <text evidence="2">Belongs to the binding-protein-dependent transport system permease family. HisMQ subfamily.</text>
</comment>
<dbReference type="RefSeq" id="WP_151177322.1">
    <property type="nucleotide sequence ID" value="NZ_CP042906.1"/>
</dbReference>
<dbReference type="EMBL" id="CP042906">
    <property type="protein sequence ID" value="QEX17030.1"/>
    <property type="molecule type" value="Genomic_DNA"/>
</dbReference>
<evidence type="ECO:0000256" key="2">
    <source>
        <dbReference type="ARBA" id="ARBA00010072"/>
    </source>
</evidence>
<evidence type="ECO:0000256" key="3">
    <source>
        <dbReference type="ARBA" id="ARBA00022448"/>
    </source>
</evidence>
<evidence type="ECO:0000256" key="6">
    <source>
        <dbReference type="ARBA" id="ARBA00022970"/>
    </source>
</evidence>
<dbReference type="KEGG" id="htq:FRZ44_23260"/>
<dbReference type="GO" id="GO:0022857">
    <property type="term" value="F:transmembrane transporter activity"/>
    <property type="evidence" value="ECO:0007669"/>
    <property type="project" value="InterPro"/>
</dbReference>
<keyword evidence="7 9" id="KW-1133">Transmembrane helix</keyword>
<dbReference type="GO" id="GO:0006865">
    <property type="term" value="P:amino acid transport"/>
    <property type="evidence" value="ECO:0007669"/>
    <property type="project" value="UniProtKB-KW"/>
</dbReference>
<evidence type="ECO:0000256" key="7">
    <source>
        <dbReference type="ARBA" id="ARBA00022989"/>
    </source>
</evidence>
<dbReference type="PANTHER" id="PTHR30614">
    <property type="entry name" value="MEMBRANE COMPONENT OF AMINO ACID ABC TRANSPORTER"/>
    <property type="match status" value="1"/>
</dbReference>
<dbReference type="InterPro" id="IPR010065">
    <property type="entry name" value="AA_ABC_transptr_permease_3TM"/>
</dbReference>
<organism evidence="11 12">
    <name type="scientific">Hypericibacter terrae</name>
    <dbReference type="NCBI Taxonomy" id="2602015"/>
    <lineage>
        <taxon>Bacteria</taxon>
        <taxon>Pseudomonadati</taxon>
        <taxon>Pseudomonadota</taxon>
        <taxon>Alphaproteobacteria</taxon>
        <taxon>Rhodospirillales</taxon>
        <taxon>Dongiaceae</taxon>
        <taxon>Hypericibacter</taxon>
    </lineage>
</organism>
<keyword evidence="4" id="KW-1003">Cell membrane</keyword>
<feature type="transmembrane region" description="Helical" evidence="9">
    <location>
        <begin position="339"/>
        <end position="356"/>
    </location>
</feature>
<keyword evidence="5 9" id="KW-0812">Transmembrane</keyword>
<feature type="transmembrane region" description="Helical" evidence="9">
    <location>
        <begin position="262"/>
        <end position="282"/>
    </location>
</feature>
<dbReference type="CDD" id="cd06261">
    <property type="entry name" value="TM_PBP2"/>
    <property type="match status" value="1"/>
</dbReference>
<feature type="transmembrane region" description="Helical" evidence="9">
    <location>
        <begin position="368"/>
        <end position="389"/>
    </location>
</feature>
<feature type="transmembrane region" description="Helical" evidence="9">
    <location>
        <begin position="57"/>
        <end position="77"/>
    </location>
</feature>
<dbReference type="Pfam" id="PF00528">
    <property type="entry name" value="BPD_transp_1"/>
    <property type="match status" value="1"/>
</dbReference>
<evidence type="ECO:0000256" key="8">
    <source>
        <dbReference type="ARBA" id="ARBA00023136"/>
    </source>
</evidence>